<dbReference type="AlphaFoldDB" id="I7GMH5"/>
<name>I7GMH5_MACFA</name>
<sequence length="94" mass="11089">MCTAYRDFLPKGALWKRGIQKNDFIVDKHGKHYPRQEIQVNISSDVMLIRCVLDIMGCKWHFSSAFVIPKTYDPILIMRKIYDKCQLKDIVQDI</sequence>
<dbReference type="EMBL" id="AB173351">
    <property type="protein sequence ID" value="BAE90413.1"/>
    <property type="molecule type" value="mRNA"/>
</dbReference>
<proteinExistence type="evidence at transcript level"/>
<accession>I7GMH5</accession>
<organism evidence="1">
    <name type="scientific">Macaca fascicularis</name>
    <name type="common">Crab-eating macaque</name>
    <name type="synonym">Cynomolgus monkey</name>
    <dbReference type="NCBI Taxonomy" id="9541"/>
    <lineage>
        <taxon>Eukaryota</taxon>
        <taxon>Metazoa</taxon>
        <taxon>Chordata</taxon>
        <taxon>Craniata</taxon>
        <taxon>Vertebrata</taxon>
        <taxon>Euteleostomi</taxon>
        <taxon>Mammalia</taxon>
        <taxon>Eutheria</taxon>
        <taxon>Euarchontoglires</taxon>
        <taxon>Primates</taxon>
        <taxon>Haplorrhini</taxon>
        <taxon>Catarrhini</taxon>
        <taxon>Cercopithecidae</taxon>
        <taxon>Cercopithecinae</taxon>
        <taxon>Macaca</taxon>
    </lineage>
</organism>
<reference evidence="1" key="1">
    <citation type="journal article" date="2007" name="PLoS Biol.">
        <title>Rate of evolution in brain-expressed genes in humans and other primates.</title>
        <authorList>
            <person name="Wang H.-Y."/>
            <person name="Chien H.-C."/>
            <person name="Osada N."/>
            <person name="Hashimoto K."/>
            <person name="Sugano S."/>
            <person name="Gojobori T."/>
            <person name="Chou C.-K."/>
            <person name="Tsai S.-F."/>
            <person name="Wu C.-I."/>
            <person name="Shen C.-K.J."/>
        </authorList>
    </citation>
    <scope>NUCLEOTIDE SEQUENCE</scope>
</reference>
<protein>
    <submittedName>
        <fullName evidence="1">Macaca fascicularis brain cDNA clone: QflA-22208, similar to human 3'(2'), 5'-bisphosphate nucleotidase 1 (BPNT1), mRNA, RefSeq: NM_006085.3</fullName>
    </submittedName>
</protein>
<evidence type="ECO:0000313" key="1">
    <source>
        <dbReference type="EMBL" id="BAE90413.1"/>
    </source>
</evidence>